<dbReference type="Proteomes" id="UP000595140">
    <property type="component" value="Unassembled WGS sequence"/>
</dbReference>
<proteinExistence type="predicted"/>
<dbReference type="AlphaFoldDB" id="A0A484LX03"/>
<evidence type="ECO:0000313" key="3">
    <source>
        <dbReference type="Proteomes" id="UP000595140"/>
    </source>
</evidence>
<gene>
    <name evidence="2" type="ORF">CCAM_LOCUS22272</name>
</gene>
<protein>
    <submittedName>
        <fullName evidence="2">Uncharacterized protein</fullName>
    </submittedName>
</protein>
<keyword evidence="1" id="KW-1133">Transmembrane helix</keyword>
<keyword evidence="1" id="KW-0472">Membrane</keyword>
<dbReference type="EMBL" id="OOIL02002122">
    <property type="protein sequence ID" value="VFQ80496.1"/>
    <property type="molecule type" value="Genomic_DNA"/>
</dbReference>
<accession>A0A484LX03</accession>
<organism evidence="2 3">
    <name type="scientific">Cuscuta campestris</name>
    <dbReference type="NCBI Taxonomy" id="132261"/>
    <lineage>
        <taxon>Eukaryota</taxon>
        <taxon>Viridiplantae</taxon>
        <taxon>Streptophyta</taxon>
        <taxon>Embryophyta</taxon>
        <taxon>Tracheophyta</taxon>
        <taxon>Spermatophyta</taxon>
        <taxon>Magnoliopsida</taxon>
        <taxon>eudicotyledons</taxon>
        <taxon>Gunneridae</taxon>
        <taxon>Pentapetalae</taxon>
        <taxon>asterids</taxon>
        <taxon>lamiids</taxon>
        <taxon>Solanales</taxon>
        <taxon>Convolvulaceae</taxon>
        <taxon>Cuscuteae</taxon>
        <taxon>Cuscuta</taxon>
        <taxon>Cuscuta subgen. Grammica</taxon>
        <taxon>Cuscuta sect. Cleistogrammica</taxon>
    </lineage>
</organism>
<keyword evidence="3" id="KW-1185">Reference proteome</keyword>
<name>A0A484LX03_9ASTE</name>
<keyword evidence="1" id="KW-0812">Transmembrane</keyword>
<sequence>MLHICCTSVYCRLVSSPDGRFSVPIMRESCHQNTHICIRGTPAAALLLLCIVVVYTYICSSLHLYKNDQLLSCPSK</sequence>
<evidence type="ECO:0000256" key="1">
    <source>
        <dbReference type="SAM" id="Phobius"/>
    </source>
</evidence>
<evidence type="ECO:0000313" key="2">
    <source>
        <dbReference type="EMBL" id="VFQ80496.1"/>
    </source>
</evidence>
<reference evidence="2 3" key="1">
    <citation type="submission" date="2018-04" db="EMBL/GenBank/DDBJ databases">
        <authorList>
            <person name="Vogel A."/>
        </authorList>
    </citation>
    <scope>NUCLEOTIDE SEQUENCE [LARGE SCALE GENOMIC DNA]</scope>
</reference>
<feature type="transmembrane region" description="Helical" evidence="1">
    <location>
        <begin position="36"/>
        <end position="58"/>
    </location>
</feature>